<feature type="repeat" description="NHL" evidence="2">
    <location>
        <begin position="316"/>
        <end position="354"/>
    </location>
</feature>
<comment type="caution">
    <text evidence="3">The sequence shown here is derived from an EMBL/GenBank/DDBJ whole genome shotgun (WGS) entry which is preliminary data.</text>
</comment>
<evidence type="ECO:0000313" key="4">
    <source>
        <dbReference type="Proteomes" id="UP000663868"/>
    </source>
</evidence>
<reference evidence="3" key="1">
    <citation type="submission" date="2021-02" db="EMBL/GenBank/DDBJ databases">
        <authorList>
            <person name="Nowell W R."/>
        </authorList>
    </citation>
    <scope>NUCLEOTIDE SEQUENCE</scope>
</reference>
<dbReference type="InterPro" id="IPR050952">
    <property type="entry name" value="TRIM-NHL_E3_ligases"/>
</dbReference>
<dbReference type="PANTHER" id="PTHR24104">
    <property type="entry name" value="E3 UBIQUITIN-PROTEIN LIGASE NHLRC1-RELATED"/>
    <property type="match status" value="1"/>
</dbReference>
<dbReference type="GO" id="GO:0043161">
    <property type="term" value="P:proteasome-mediated ubiquitin-dependent protein catabolic process"/>
    <property type="evidence" value="ECO:0007669"/>
    <property type="project" value="TreeGrafter"/>
</dbReference>
<dbReference type="CDD" id="cd05819">
    <property type="entry name" value="NHL"/>
    <property type="match status" value="1"/>
</dbReference>
<dbReference type="Gene3D" id="2.120.10.30">
    <property type="entry name" value="TolB, C-terminal domain"/>
    <property type="match status" value="3"/>
</dbReference>
<protein>
    <submittedName>
        <fullName evidence="3">Uncharacterized protein</fullName>
    </submittedName>
</protein>
<dbReference type="AlphaFoldDB" id="A0A820G5R0"/>
<name>A0A820G5R0_9BILA</name>
<dbReference type="Pfam" id="PF01436">
    <property type="entry name" value="NHL"/>
    <property type="match status" value="2"/>
</dbReference>
<dbReference type="InterPro" id="IPR011042">
    <property type="entry name" value="6-blade_b-propeller_TolB-like"/>
</dbReference>
<dbReference type="SUPFAM" id="SSF63829">
    <property type="entry name" value="Calcium-dependent phosphotriesterase"/>
    <property type="match status" value="1"/>
</dbReference>
<dbReference type="PANTHER" id="PTHR24104:SF25">
    <property type="entry name" value="PROTEIN LIN-41"/>
    <property type="match status" value="1"/>
</dbReference>
<organism evidence="3 4">
    <name type="scientific">Adineta steineri</name>
    <dbReference type="NCBI Taxonomy" id="433720"/>
    <lineage>
        <taxon>Eukaryota</taxon>
        <taxon>Metazoa</taxon>
        <taxon>Spiralia</taxon>
        <taxon>Gnathifera</taxon>
        <taxon>Rotifera</taxon>
        <taxon>Eurotatoria</taxon>
        <taxon>Bdelloidea</taxon>
        <taxon>Adinetida</taxon>
        <taxon>Adinetidae</taxon>
        <taxon>Adineta</taxon>
    </lineage>
</organism>
<gene>
    <name evidence="3" type="ORF">KXQ929_LOCUS43999</name>
</gene>
<accession>A0A820G5R0</accession>
<keyword evidence="1" id="KW-0677">Repeat</keyword>
<dbReference type="GO" id="GO:0000209">
    <property type="term" value="P:protein polyubiquitination"/>
    <property type="evidence" value="ECO:0007669"/>
    <property type="project" value="TreeGrafter"/>
</dbReference>
<proteinExistence type="predicted"/>
<dbReference type="PROSITE" id="PS51125">
    <property type="entry name" value="NHL"/>
    <property type="match status" value="1"/>
</dbReference>
<sequence length="356" mass="39731">MNKGKGEKTSTTQITTVEIKTATVVHITTEKTAQIITTEKETQITTTETTATEELIPSFIINENTTWQQSAITVAGGNGPGNKLKQLNQPRGFYIDEDSENIYIADFRNNRIVRWKFGEDTGEIVAGGGDSLSFPRDVIFDKQNESLIICDWFNRRLIRWFLQNNQAIETLISDFPCWCLAMHNDGDLYISDFQEHQIRRLQQGDREVTIVAGGNGQGKKLNQLNGPKYIVVDGNHSVYVADSGNNRVTKWMKDAHEGTLVALGKASGENPNSLMKPIGVVVDHIGNIYVSNEKSHQITRWSPGAIEGVPVVGGKQSGSGPTQLKDPHELFFDRHGNLYVVDTYNHRIQKFLIDAN</sequence>
<evidence type="ECO:0000313" key="3">
    <source>
        <dbReference type="EMBL" id="CAF4273010.1"/>
    </source>
</evidence>
<dbReference type="GO" id="GO:0008270">
    <property type="term" value="F:zinc ion binding"/>
    <property type="evidence" value="ECO:0007669"/>
    <property type="project" value="UniProtKB-KW"/>
</dbReference>
<dbReference type="InterPro" id="IPR001258">
    <property type="entry name" value="NHL_repeat"/>
</dbReference>
<evidence type="ECO:0000256" key="2">
    <source>
        <dbReference type="PROSITE-ProRule" id="PRU00504"/>
    </source>
</evidence>
<dbReference type="Proteomes" id="UP000663868">
    <property type="component" value="Unassembled WGS sequence"/>
</dbReference>
<dbReference type="GO" id="GO:0061630">
    <property type="term" value="F:ubiquitin protein ligase activity"/>
    <property type="evidence" value="ECO:0007669"/>
    <property type="project" value="TreeGrafter"/>
</dbReference>
<evidence type="ECO:0000256" key="1">
    <source>
        <dbReference type="ARBA" id="ARBA00022737"/>
    </source>
</evidence>
<dbReference type="EMBL" id="CAJOBB010012208">
    <property type="protein sequence ID" value="CAF4273010.1"/>
    <property type="molecule type" value="Genomic_DNA"/>
</dbReference>